<sequence>MNEELLNKIIELQQIIIQTQNELIQCKNRLDFVEKKYTQMEVKMKDYYLLKKEVEELKKKLSIKFEETNQEEQQLVEIEETNEKSLYEKKMILLMNEMREWTGRIKMNIIFDSDIDDQNVVCFQRSLMNKPSLYIILFDEKGNIFGGYNRKSISRPGKRMEDKSHFIFSLESNERIDSPIRWFGRDDKPSTCFFLNRETNQIGRLCEIGFPDGFISVAKTTISQSGCVNISNKYKGIDNDDLNNTNNEVFKLIRILVVQME</sequence>
<dbReference type="Proteomes" id="UP000078387">
    <property type="component" value="Unassembled WGS sequence"/>
</dbReference>
<dbReference type="VEuPathDB" id="AmoebaDB:EHI5A_029740"/>
<dbReference type="EMBL" id="BDEQ01000001">
    <property type="protein sequence ID" value="GAT96200.1"/>
    <property type="molecule type" value="Genomic_DNA"/>
</dbReference>
<protein>
    <recommendedName>
        <fullName evidence="2">TLDc domain-containing protein</fullName>
    </recommendedName>
</protein>
<feature type="coiled-coil region" evidence="1">
    <location>
        <begin position="2"/>
        <end position="74"/>
    </location>
</feature>
<organism evidence="3 4">
    <name type="scientific">Entamoeba histolytica</name>
    <dbReference type="NCBI Taxonomy" id="5759"/>
    <lineage>
        <taxon>Eukaryota</taxon>
        <taxon>Amoebozoa</taxon>
        <taxon>Evosea</taxon>
        <taxon>Archamoebae</taxon>
        <taxon>Mastigamoebida</taxon>
        <taxon>Entamoebidae</taxon>
        <taxon>Entamoeba</taxon>
    </lineage>
</organism>
<gene>
    <name evidence="3" type="ORF">CL6EHI_048215</name>
</gene>
<evidence type="ECO:0000313" key="3">
    <source>
        <dbReference type="EMBL" id="GAT96200.1"/>
    </source>
</evidence>
<dbReference type="AlphaFoldDB" id="A0A175JR17"/>
<dbReference type="VEuPathDB" id="AmoebaDB:EHI7A_013940"/>
<proteinExistence type="predicted"/>
<accession>A0A175JR17</accession>
<reference evidence="3 4" key="1">
    <citation type="submission" date="2016-05" db="EMBL/GenBank/DDBJ databases">
        <title>First whole genome sequencing of Entamoeba histolytica HM1:IMSS-clone-6.</title>
        <authorList>
            <person name="Mukherjee Avik.K."/>
            <person name="Izumyama S."/>
            <person name="Nakada-Tsukui K."/>
            <person name="Nozaki T."/>
        </authorList>
    </citation>
    <scope>NUCLEOTIDE SEQUENCE [LARGE SCALE GENOMIC DNA]</scope>
    <source>
        <strain evidence="3 4">HM1:IMSS clone 6</strain>
    </source>
</reference>
<dbReference type="eggNOG" id="ENOG502R7D4">
    <property type="taxonomic scope" value="Eukaryota"/>
</dbReference>
<dbReference type="VEuPathDB" id="AmoebaDB:EHI8A_018740"/>
<comment type="caution">
    <text evidence="3">The sequence shown here is derived from an EMBL/GenBank/DDBJ whole genome shotgun (WGS) entry which is preliminary data.</text>
</comment>
<dbReference type="InterPro" id="IPR006571">
    <property type="entry name" value="TLDc_dom"/>
</dbReference>
<evidence type="ECO:0000259" key="2">
    <source>
        <dbReference type="Pfam" id="PF07534"/>
    </source>
</evidence>
<keyword evidence="1" id="KW-0175">Coiled coil</keyword>
<dbReference type="VEuPathDB" id="AmoebaDB:EHI_048215"/>
<name>A0A175JR17_ENTHI</name>
<feature type="domain" description="TLDc" evidence="2">
    <location>
        <begin position="83"/>
        <end position="204"/>
    </location>
</feature>
<dbReference type="OMA" id="IFHFERI"/>
<dbReference type="VEuPathDB" id="AmoebaDB:KM1_033330"/>
<dbReference type="Pfam" id="PF07534">
    <property type="entry name" value="TLD"/>
    <property type="match status" value="1"/>
</dbReference>
<evidence type="ECO:0000256" key="1">
    <source>
        <dbReference type="SAM" id="Coils"/>
    </source>
</evidence>
<evidence type="ECO:0000313" key="4">
    <source>
        <dbReference type="Proteomes" id="UP000078387"/>
    </source>
</evidence>